<protein>
    <submittedName>
        <fullName evidence="2">Glycosyl transferase, group 1</fullName>
    </submittedName>
</protein>
<evidence type="ECO:0000313" key="3">
    <source>
        <dbReference type="Proteomes" id="UP000003544"/>
    </source>
</evidence>
<dbReference type="Pfam" id="PF00534">
    <property type="entry name" value="Glycos_transf_1"/>
    <property type="match status" value="1"/>
</dbReference>
<dbReference type="OrthoDB" id="9802525at2"/>
<dbReference type="InterPro" id="IPR050194">
    <property type="entry name" value="Glycosyltransferase_grp1"/>
</dbReference>
<dbReference type="Proteomes" id="UP000003544">
    <property type="component" value="Unassembled WGS sequence"/>
</dbReference>
<dbReference type="eggNOG" id="COG0438">
    <property type="taxonomic scope" value="Bacteria"/>
</dbReference>
<dbReference type="CDD" id="cd03801">
    <property type="entry name" value="GT4_PimA-like"/>
    <property type="match status" value="1"/>
</dbReference>
<evidence type="ECO:0000259" key="1">
    <source>
        <dbReference type="Pfam" id="PF00534"/>
    </source>
</evidence>
<dbReference type="AlphaFoldDB" id="F5T2X3"/>
<reference evidence="2 3" key="1">
    <citation type="journal article" date="2011" name="J. Bacteriol.">
        <title>Draft genome sequence of Methylophaga aminisulfidivorans MP T.</title>
        <authorList>
            <person name="Han G.H."/>
            <person name="Kim W."/>
            <person name="Chun J."/>
            <person name="Kim S.W."/>
        </authorList>
    </citation>
    <scope>NUCLEOTIDE SEQUENCE [LARGE SCALE GENOMIC DNA]</scope>
    <source>
        <strain evidence="3">MP(T)</strain>
    </source>
</reference>
<comment type="caution">
    <text evidence="2">The sequence shown here is derived from an EMBL/GenBank/DDBJ whole genome shotgun (WGS) entry which is preliminary data.</text>
</comment>
<dbReference type="STRING" id="1026882.MAMP_00840"/>
<dbReference type="RefSeq" id="WP_007146584.1">
    <property type="nucleotide sequence ID" value="NZ_AFIG01000003.1"/>
</dbReference>
<dbReference type="SUPFAM" id="SSF53756">
    <property type="entry name" value="UDP-Glycosyltransferase/glycogen phosphorylase"/>
    <property type="match status" value="1"/>
</dbReference>
<feature type="domain" description="Glycosyl transferase family 1" evidence="1">
    <location>
        <begin position="222"/>
        <end position="387"/>
    </location>
</feature>
<organism evidence="2 3">
    <name type="scientific">Methylophaga aminisulfidivorans MP</name>
    <dbReference type="NCBI Taxonomy" id="1026882"/>
    <lineage>
        <taxon>Bacteria</taxon>
        <taxon>Pseudomonadati</taxon>
        <taxon>Pseudomonadota</taxon>
        <taxon>Gammaproteobacteria</taxon>
        <taxon>Thiotrichales</taxon>
        <taxon>Piscirickettsiaceae</taxon>
        <taxon>Methylophaga</taxon>
    </lineage>
</organism>
<keyword evidence="2" id="KW-0808">Transferase</keyword>
<accession>F5T2X3</accession>
<dbReference type="PANTHER" id="PTHR45947:SF15">
    <property type="entry name" value="TEICHURONIC ACID BIOSYNTHESIS GLYCOSYLTRANSFERASE TUAC-RELATED"/>
    <property type="match status" value="1"/>
</dbReference>
<keyword evidence="3" id="KW-1185">Reference proteome</keyword>
<dbReference type="InterPro" id="IPR001296">
    <property type="entry name" value="Glyco_trans_1"/>
</dbReference>
<sequence length="421" mass="48560">MKVLILAEQCNPEWPSLPIVGYKASKAIAELIDCTVVTHIRNKANIEKSGFHNAEIIYIDNEYIAKPIYKLSKFIRGNEGGWTTAMAFNYPSYLAFEWEAWKLLKDRINAEEFSLIHRVTPMSPTLPSIIATKTHTPFVLGPLNGGLKWPEHFYDERSKEKEWLSPIRNIYKYLPFRKTTLRKATSILAGFQHSIDDLPNEFREKIINFPEVGIDPKLFNNDSERTYQKKKKILFASRLVPYKLPDVVLQAFISSELLQQHELVIVGDGPMREEMEKKVKDYHLEHVIKFVGWKTQAEVSQYMRECAIFAYPTIRELGAGALVEAMACKMTPIVVDYGASAELVDQTRGIKLQLADKNEITKQMIFELEKLVSDNLRLKELSNNAYNHVMTFYAWQAKAKKSLQVYDWVLGNSSKKPVFWE</sequence>
<gene>
    <name evidence="2" type="ORF">MAMP_00840</name>
</gene>
<proteinExistence type="predicted"/>
<dbReference type="PANTHER" id="PTHR45947">
    <property type="entry name" value="SULFOQUINOVOSYL TRANSFERASE SQD2"/>
    <property type="match status" value="1"/>
</dbReference>
<dbReference type="GO" id="GO:0016757">
    <property type="term" value="F:glycosyltransferase activity"/>
    <property type="evidence" value="ECO:0007669"/>
    <property type="project" value="InterPro"/>
</dbReference>
<dbReference type="Gene3D" id="3.40.50.2000">
    <property type="entry name" value="Glycogen Phosphorylase B"/>
    <property type="match status" value="2"/>
</dbReference>
<name>F5T2X3_9GAMM</name>
<evidence type="ECO:0000313" key="2">
    <source>
        <dbReference type="EMBL" id="EGL53334.1"/>
    </source>
</evidence>
<dbReference type="EMBL" id="AFIG01000003">
    <property type="protein sequence ID" value="EGL53334.1"/>
    <property type="molecule type" value="Genomic_DNA"/>
</dbReference>